<accession>A0ABT3A5Q6</accession>
<dbReference type="Proteomes" id="UP001652504">
    <property type="component" value="Unassembled WGS sequence"/>
</dbReference>
<protein>
    <recommendedName>
        <fullName evidence="4">Polyketide cyclase / dehydrase and lipid transport</fullName>
    </recommendedName>
</protein>
<feature type="signal peptide" evidence="1">
    <location>
        <begin position="1"/>
        <end position="23"/>
    </location>
</feature>
<keyword evidence="1" id="KW-0732">Signal</keyword>
<reference evidence="2 3" key="1">
    <citation type="submission" date="2022-10" db="EMBL/GenBank/DDBJ databases">
        <title>Aestuariibacter sp. AA17 isolated from Montipora capitata coral fragment.</title>
        <authorList>
            <person name="Emsley S.A."/>
            <person name="Pfannmuller K.M."/>
            <person name="Loughran R.M."/>
            <person name="Shlafstein M."/>
            <person name="Papke E."/>
            <person name="Saw J.H."/>
            <person name="Ushijima B."/>
            <person name="Videau P."/>
        </authorList>
    </citation>
    <scope>NUCLEOTIDE SEQUENCE [LARGE SCALE GENOMIC DNA]</scope>
    <source>
        <strain evidence="2 3">AA17</strain>
    </source>
</reference>
<evidence type="ECO:0000256" key="1">
    <source>
        <dbReference type="SAM" id="SignalP"/>
    </source>
</evidence>
<evidence type="ECO:0008006" key="4">
    <source>
        <dbReference type="Google" id="ProtNLM"/>
    </source>
</evidence>
<name>A0ABT3A5Q6_9ALTE</name>
<comment type="caution">
    <text evidence="2">The sequence shown here is derived from an EMBL/GenBank/DDBJ whole genome shotgun (WGS) entry which is preliminary data.</text>
</comment>
<evidence type="ECO:0000313" key="3">
    <source>
        <dbReference type="Proteomes" id="UP001652504"/>
    </source>
</evidence>
<evidence type="ECO:0000313" key="2">
    <source>
        <dbReference type="EMBL" id="MCV2884028.1"/>
    </source>
</evidence>
<organism evidence="2 3">
    <name type="scientific">Fluctibacter corallii</name>
    <dbReference type="NCBI Taxonomy" id="2984329"/>
    <lineage>
        <taxon>Bacteria</taxon>
        <taxon>Pseudomonadati</taxon>
        <taxon>Pseudomonadota</taxon>
        <taxon>Gammaproteobacteria</taxon>
        <taxon>Alteromonadales</taxon>
        <taxon>Alteromonadaceae</taxon>
        <taxon>Fluctibacter</taxon>
    </lineage>
</organism>
<dbReference type="EMBL" id="JAOWKX010000002">
    <property type="protein sequence ID" value="MCV2884028.1"/>
    <property type="molecule type" value="Genomic_DNA"/>
</dbReference>
<sequence>MNKYHFVTVTCVASLFLGSNALANHNNAIKADLSKFDFIKQDAVTVERISSFELSMPPEKALPLFTAPGEILWAPGWNPNILSGDGFEKGTAWLTQHGNITTYWHVSKYDIENKQAIYTMITPDETMGTVSVAISSNDKGGSVVSVTYKLTGLSKAGNKKLTTHYSKTHYPKMIAQWKSWIESNMDKINAHH</sequence>
<feature type="chain" id="PRO_5045131558" description="Polyketide cyclase / dehydrase and lipid transport" evidence="1">
    <location>
        <begin position="24"/>
        <end position="192"/>
    </location>
</feature>
<gene>
    <name evidence="2" type="ORF">OE749_04910</name>
</gene>
<keyword evidence="3" id="KW-1185">Reference proteome</keyword>
<dbReference type="RefSeq" id="WP_263711240.1">
    <property type="nucleotide sequence ID" value="NZ_JAOWKX010000002.1"/>
</dbReference>
<proteinExistence type="predicted"/>